<gene>
    <name evidence="1" type="ORF">F8D52_19875</name>
</gene>
<evidence type="ECO:0000313" key="1">
    <source>
        <dbReference type="EMBL" id="KAB1229005.1"/>
    </source>
</evidence>
<name>A0A5N4BLN9_9FLAO</name>
<proteinExistence type="predicted"/>
<reference evidence="1 2" key="1">
    <citation type="journal article" date="2019" name="Stand. Genomic Sci.">
        <title>Draft Whole-Genome Sequence of a Novel Chryseobacterium viscerum Strain Isolated from Fresh Water at Dripping Springs, New Mexico.</title>
        <authorList>
            <person name="Kyndt J.A."/>
            <person name="Moore T.C."/>
        </authorList>
    </citation>
    <scope>NUCLEOTIDE SEQUENCE [LARGE SCALE GENOMIC DNA]</scope>
    <source>
        <strain evidence="1 2">DPS</strain>
    </source>
</reference>
<protein>
    <submittedName>
        <fullName evidence="1">DUF3050 domain-containing protein</fullName>
    </submittedName>
</protein>
<comment type="caution">
    <text evidence="1">The sequence shown here is derived from an EMBL/GenBank/DDBJ whole genome shotgun (WGS) entry which is preliminary data.</text>
</comment>
<organism evidence="1 2">
    <name type="scientific">Chryseobacterium viscerum</name>
    <dbReference type="NCBI Taxonomy" id="1037377"/>
    <lineage>
        <taxon>Bacteria</taxon>
        <taxon>Pseudomonadati</taxon>
        <taxon>Bacteroidota</taxon>
        <taxon>Flavobacteriia</taxon>
        <taxon>Flavobacteriales</taxon>
        <taxon>Weeksellaceae</taxon>
        <taxon>Chryseobacterium group</taxon>
        <taxon>Chryseobacterium</taxon>
    </lineage>
</organism>
<keyword evidence="2" id="KW-1185">Reference proteome</keyword>
<evidence type="ECO:0000313" key="2">
    <source>
        <dbReference type="Proteomes" id="UP000326384"/>
    </source>
</evidence>
<dbReference type="EMBL" id="VTPV01000014">
    <property type="protein sequence ID" value="KAB1229005.1"/>
    <property type="molecule type" value="Genomic_DNA"/>
</dbReference>
<sequence>MVELNHPLYNVVRTGAALQVFAVQWDMSAWIGENILVFKEQAEKYTFSAFL</sequence>
<dbReference type="Proteomes" id="UP000326384">
    <property type="component" value="Unassembled WGS sequence"/>
</dbReference>
<dbReference type="RefSeq" id="WP_153816337.1">
    <property type="nucleotide sequence ID" value="NZ_VTPV01000014.1"/>
</dbReference>
<accession>A0A5N4BLN9</accession>